<evidence type="ECO:0000313" key="2">
    <source>
        <dbReference type="Proteomes" id="UP000236305"/>
    </source>
</evidence>
<sequence>MSIVGVPLGLLSIPPANNRSVVSTSRPILESWSLFQQSDPCSPFIPREHLSPRHAILQLDRTILVSY</sequence>
<protein>
    <submittedName>
        <fullName evidence="1">Uncharacterized protein</fullName>
    </submittedName>
</protein>
<dbReference type="EMBL" id="MPSH01000005">
    <property type="protein sequence ID" value="PNH34800.1"/>
    <property type="molecule type" value="Genomic_DNA"/>
</dbReference>
<proteinExistence type="predicted"/>
<dbReference type="AlphaFoldDB" id="A0AA44WPU9"/>
<organism evidence="1 2">
    <name type="scientific">Verticillium dahliae</name>
    <name type="common">Verticillium wilt</name>
    <dbReference type="NCBI Taxonomy" id="27337"/>
    <lineage>
        <taxon>Eukaryota</taxon>
        <taxon>Fungi</taxon>
        <taxon>Dikarya</taxon>
        <taxon>Ascomycota</taxon>
        <taxon>Pezizomycotina</taxon>
        <taxon>Sordariomycetes</taxon>
        <taxon>Hypocreomycetidae</taxon>
        <taxon>Glomerellales</taxon>
        <taxon>Plectosphaerellaceae</taxon>
        <taxon>Verticillium</taxon>
    </lineage>
</organism>
<reference evidence="1 2" key="1">
    <citation type="submission" date="2017-12" db="EMBL/GenBank/DDBJ databases">
        <title>Comparative genomics yields insights into virulence evolution of Verticillium dahliae.</title>
        <authorList>
            <person name="Fan R."/>
            <person name="Armitage A.D."/>
            <person name="Cascant-Lopez E."/>
            <person name="Sobczyk M."/>
            <person name="Cockerton H.M."/>
            <person name="Harrison R.J."/>
        </authorList>
    </citation>
    <scope>NUCLEOTIDE SEQUENCE [LARGE SCALE GENOMIC DNA]</scope>
    <source>
        <strain evidence="1 2">12008</strain>
    </source>
</reference>
<evidence type="ECO:0000313" key="1">
    <source>
        <dbReference type="EMBL" id="PNH34800.1"/>
    </source>
</evidence>
<gene>
    <name evidence="1" type="ORF">BJF96_g2295</name>
</gene>
<dbReference type="Proteomes" id="UP000236305">
    <property type="component" value="Unassembled WGS sequence"/>
</dbReference>
<name>A0AA44WPU9_VERDA</name>
<accession>A0AA44WPU9</accession>
<comment type="caution">
    <text evidence="1">The sequence shown here is derived from an EMBL/GenBank/DDBJ whole genome shotgun (WGS) entry which is preliminary data.</text>
</comment>